<sequence length="83" mass="8905">MAAQQVPERDQNPDETALLGNPPIKNALVVTSLLFGSLLVGGWAALEFTNELGTAVTWLWIGIGLSVLYLLNDIANTVKDLVN</sequence>
<keyword evidence="3" id="KW-1185">Reference proteome</keyword>
<dbReference type="Proteomes" id="UP000011519">
    <property type="component" value="Unassembled WGS sequence"/>
</dbReference>
<evidence type="ECO:0000313" key="2">
    <source>
        <dbReference type="EMBL" id="ELY92321.1"/>
    </source>
</evidence>
<evidence type="ECO:0000313" key="3">
    <source>
        <dbReference type="Proteomes" id="UP000011519"/>
    </source>
</evidence>
<feature type="transmembrane region" description="Helical" evidence="1">
    <location>
        <begin position="52"/>
        <end position="71"/>
    </location>
</feature>
<organism evidence="2 3">
    <name type="scientific">Natrialba hulunbeirensis JCM 10989</name>
    <dbReference type="NCBI Taxonomy" id="1227493"/>
    <lineage>
        <taxon>Archaea</taxon>
        <taxon>Methanobacteriati</taxon>
        <taxon>Methanobacteriota</taxon>
        <taxon>Stenosarchaea group</taxon>
        <taxon>Halobacteria</taxon>
        <taxon>Halobacteriales</taxon>
        <taxon>Natrialbaceae</taxon>
        <taxon>Natrialba</taxon>
    </lineage>
</organism>
<protein>
    <submittedName>
        <fullName evidence="2">Mn2+/Fe2+ transporter</fullName>
    </submittedName>
</protein>
<reference evidence="2 3" key="1">
    <citation type="journal article" date="2014" name="PLoS Genet.">
        <title>Phylogenetically driven sequencing of extremely halophilic archaea reveals strategies for static and dynamic osmo-response.</title>
        <authorList>
            <person name="Becker E.A."/>
            <person name="Seitzer P.M."/>
            <person name="Tritt A."/>
            <person name="Larsen D."/>
            <person name="Krusor M."/>
            <person name="Yao A.I."/>
            <person name="Wu D."/>
            <person name="Madern D."/>
            <person name="Eisen J.A."/>
            <person name="Darling A.E."/>
            <person name="Facciotti M.T."/>
        </authorList>
    </citation>
    <scope>NUCLEOTIDE SEQUENCE [LARGE SCALE GENOMIC DNA]</scope>
    <source>
        <strain evidence="2 3">JCM 10989</strain>
    </source>
</reference>
<gene>
    <name evidence="2" type="ORF">C483_08412</name>
</gene>
<keyword evidence="1" id="KW-0812">Transmembrane</keyword>
<proteinExistence type="predicted"/>
<dbReference type="RefSeq" id="WP_006652894.1">
    <property type="nucleotide sequence ID" value="NZ_AOIM01000021.1"/>
</dbReference>
<comment type="caution">
    <text evidence="2">The sequence shown here is derived from an EMBL/GenBank/DDBJ whole genome shotgun (WGS) entry which is preliminary data.</text>
</comment>
<dbReference type="AlphaFoldDB" id="M0A1X0"/>
<accession>M0A1X0</accession>
<feature type="transmembrane region" description="Helical" evidence="1">
    <location>
        <begin position="27"/>
        <end position="46"/>
    </location>
</feature>
<evidence type="ECO:0000256" key="1">
    <source>
        <dbReference type="SAM" id="Phobius"/>
    </source>
</evidence>
<dbReference type="OrthoDB" id="170523at2157"/>
<keyword evidence="1" id="KW-1133">Transmembrane helix</keyword>
<keyword evidence="1" id="KW-0472">Membrane</keyword>
<name>M0A1X0_9EURY</name>
<dbReference type="PATRIC" id="fig|1227493.4.peg.1665"/>
<dbReference type="EMBL" id="AOIM01000021">
    <property type="protein sequence ID" value="ELY92321.1"/>
    <property type="molecule type" value="Genomic_DNA"/>
</dbReference>